<proteinExistence type="predicted"/>
<keyword evidence="2" id="KW-1185">Reference proteome</keyword>
<evidence type="ECO:0000313" key="1">
    <source>
        <dbReference type="EMBL" id="KAI4311953.1"/>
    </source>
</evidence>
<dbReference type="EMBL" id="CM042890">
    <property type="protein sequence ID" value="KAI4311953.1"/>
    <property type="molecule type" value="Genomic_DNA"/>
</dbReference>
<evidence type="ECO:0000313" key="2">
    <source>
        <dbReference type="Proteomes" id="UP001057402"/>
    </source>
</evidence>
<sequence>MGHPTCPTGGLPSLGHDVHYLPGKEESAGEKITFPCFTALVASSLIFVVAAGRTAKSTRKRGSEEDGRAPRRRPKPLVQRARSFCTSHLPSPSVVLVLR</sequence>
<organism evidence="1 2">
    <name type="scientific">Melastoma candidum</name>
    <dbReference type="NCBI Taxonomy" id="119954"/>
    <lineage>
        <taxon>Eukaryota</taxon>
        <taxon>Viridiplantae</taxon>
        <taxon>Streptophyta</taxon>
        <taxon>Embryophyta</taxon>
        <taxon>Tracheophyta</taxon>
        <taxon>Spermatophyta</taxon>
        <taxon>Magnoliopsida</taxon>
        <taxon>eudicotyledons</taxon>
        <taxon>Gunneridae</taxon>
        <taxon>Pentapetalae</taxon>
        <taxon>rosids</taxon>
        <taxon>malvids</taxon>
        <taxon>Myrtales</taxon>
        <taxon>Melastomataceae</taxon>
        <taxon>Melastomatoideae</taxon>
        <taxon>Melastomateae</taxon>
        <taxon>Melastoma</taxon>
    </lineage>
</organism>
<comment type="caution">
    <text evidence="1">The sequence shown here is derived from an EMBL/GenBank/DDBJ whole genome shotgun (WGS) entry which is preliminary data.</text>
</comment>
<reference evidence="2" key="1">
    <citation type="journal article" date="2023" name="Front. Plant Sci.">
        <title>Chromosomal-level genome assembly of Melastoma candidum provides insights into trichome evolution.</title>
        <authorList>
            <person name="Zhong Y."/>
            <person name="Wu W."/>
            <person name="Sun C."/>
            <person name="Zou P."/>
            <person name="Liu Y."/>
            <person name="Dai S."/>
            <person name="Zhou R."/>
        </authorList>
    </citation>
    <scope>NUCLEOTIDE SEQUENCE [LARGE SCALE GENOMIC DNA]</scope>
</reference>
<gene>
    <name evidence="1" type="ORF">MLD38_036815</name>
</gene>
<protein>
    <submittedName>
        <fullName evidence="1">Uncharacterized protein</fullName>
    </submittedName>
</protein>
<name>A0ACB9LL29_9MYRT</name>
<dbReference type="Proteomes" id="UP001057402">
    <property type="component" value="Chromosome 11"/>
</dbReference>
<accession>A0ACB9LL29</accession>